<proteinExistence type="predicted"/>
<protein>
    <submittedName>
        <fullName evidence="1">Uncharacterized protein</fullName>
    </submittedName>
</protein>
<organism evidence="1">
    <name type="scientific">Gibberella zeae</name>
    <name type="common">Wheat head blight fungus</name>
    <name type="synonym">Fusarium graminearum</name>
    <dbReference type="NCBI Taxonomy" id="5518"/>
    <lineage>
        <taxon>Eukaryota</taxon>
        <taxon>Fungi</taxon>
        <taxon>Dikarya</taxon>
        <taxon>Ascomycota</taxon>
        <taxon>Pezizomycotina</taxon>
        <taxon>Sordariomycetes</taxon>
        <taxon>Hypocreomycetidae</taxon>
        <taxon>Hypocreales</taxon>
        <taxon>Nectriaceae</taxon>
        <taxon>Fusarium</taxon>
    </lineage>
</organism>
<accession>A0A4U9EIC3</accession>
<evidence type="ECO:0000313" key="1">
    <source>
        <dbReference type="EMBL" id="VIO52563.1"/>
    </source>
</evidence>
<sequence>MGQLNKGDDGRRNGADIATRDARSAWSNIFSSCAIVLTVLCLMLGTGLERYSLRISLWHQGVFNTPVGSKISATEGYGRLK</sequence>
<dbReference type="EMBL" id="CAAKMV010000033">
    <property type="protein sequence ID" value="VIO52563.1"/>
    <property type="molecule type" value="Genomic_DNA"/>
</dbReference>
<name>A0A4U9EIC3_GIBZA</name>
<gene>
    <name evidence="1" type="ORF">FUG_LOCUS35016</name>
</gene>
<dbReference type="AlphaFoldDB" id="A0A4U9EIC3"/>
<reference evidence="1" key="1">
    <citation type="submission" date="2019-04" db="EMBL/GenBank/DDBJ databases">
        <authorList>
            <person name="Melise S."/>
            <person name="Noan J."/>
            <person name="Okalmin O."/>
        </authorList>
    </citation>
    <scope>NUCLEOTIDE SEQUENCE</scope>
    <source>
        <strain evidence="1">FN9</strain>
    </source>
</reference>